<name>A0AAQ4DAV0_AMBAM</name>
<reference evidence="3 4" key="1">
    <citation type="journal article" date="2023" name="Arcadia Sci">
        <title>De novo assembly of a long-read Amblyomma americanum tick genome.</title>
        <authorList>
            <person name="Chou S."/>
            <person name="Poskanzer K.E."/>
            <person name="Rollins M."/>
            <person name="Thuy-Boun P.S."/>
        </authorList>
    </citation>
    <scope>NUCLEOTIDE SEQUENCE [LARGE SCALE GENOMIC DNA]</scope>
    <source>
        <strain evidence="3">F_SG_1</strain>
        <tissue evidence="3">Salivary glands</tissue>
    </source>
</reference>
<evidence type="ECO:0000313" key="3">
    <source>
        <dbReference type="EMBL" id="KAK8759590.1"/>
    </source>
</evidence>
<comment type="caution">
    <text evidence="3">The sequence shown here is derived from an EMBL/GenBank/DDBJ whole genome shotgun (WGS) entry which is preliminary data.</text>
</comment>
<evidence type="ECO:0008006" key="5">
    <source>
        <dbReference type="Google" id="ProtNLM"/>
    </source>
</evidence>
<keyword evidence="4" id="KW-1185">Reference proteome</keyword>
<feature type="compositionally biased region" description="Basic and acidic residues" evidence="1">
    <location>
        <begin position="47"/>
        <end position="59"/>
    </location>
</feature>
<evidence type="ECO:0000313" key="4">
    <source>
        <dbReference type="Proteomes" id="UP001321473"/>
    </source>
</evidence>
<dbReference type="AlphaFoldDB" id="A0AAQ4DAV0"/>
<sequence length="153" mass="16195">MGRACRIVNEPPPTGSGDVAMLAAALLLMLNCSAFEEDSEESDDERLESKSDNGDDGGKAGHLGRPQPPPTRAPIAAIEEIGDFDSGDQPADDKQPATSSAMQLRRHRRQQPCLAFQRRAPFGSGPTAAAAAAAGGQEKRHSCTWTQGRLELA</sequence>
<feature type="compositionally biased region" description="Acidic residues" evidence="1">
    <location>
        <begin position="35"/>
        <end position="46"/>
    </location>
</feature>
<dbReference type="Proteomes" id="UP001321473">
    <property type="component" value="Unassembled WGS sequence"/>
</dbReference>
<dbReference type="EMBL" id="JARKHS020032858">
    <property type="protein sequence ID" value="KAK8759590.1"/>
    <property type="molecule type" value="Genomic_DNA"/>
</dbReference>
<organism evidence="3 4">
    <name type="scientific">Amblyomma americanum</name>
    <name type="common">Lone star tick</name>
    <dbReference type="NCBI Taxonomy" id="6943"/>
    <lineage>
        <taxon>Eukaryota</taxon>
        <taxon>Metazoa</taxon>
        <taxon>Ecdysozoa</taxon>
        <taxon>Arthropoda</taxon>
        <taxon>Chelicerata</taxon>
        <taxon>Arachnida</taxon>
        <taxon>Acari</taxon>
        <taxon>Parasitiformes</taxon>
        <taxon>Ixodida</taxon>
        <taxon>Ixodoidea</taxon>
        <taxon>Ixodidae</taxon>
        <taxon>Amblyomminae</taxon>
        <taxon>Amblyomma</taxon>
    </lineage>
</organism>
<feature type="region of interest" description="Disordered" evidence="1">
    <location>
        <begin position="35"/>
        <end position="153"/>
    </location>
</feature>
<accession>A0AAQ4DAV0</accession>
<proteinExistence type="predicted"/>
<evidence type="ECO:0000256" key="1">
    <source>
        <dbReference type="SAM" id="MobiDB-lite"/>
    </source>
</evidence>
<protein>
    <recommendedName>
        <fullName evidence="5">Secreted protein</fullName>
    </recommendedName>
</protein>
<gene>
    <name evidence="3" type="ORF">V5799_002778</name>
</gene>
<evidence type="ECO:0000256" key="2">
    <source>
        <dbReference type="SAM" id="SignalP"/>
    </source>
</evidence>
<feature type="chain" id="PRO_5042963727" description="Secreted protein" evidence="2">
    <location>
        <begin position="35"/>
        <end position="153"/>
    </location>
</feature>
<keyword evidence="2" id="KW-0732">Signal</keyword>
<feature type="signal peptide" evidence="2">
    <location>
        <begin position="1"/>
        <end position="34"/>
    </location>
</feature>